<evidence type="ECO:0000313" key="6">
    <source>
        <dbReference type="Proteomes" id="UP001497514"/>
    </source>
</evidence>
<feature type="active site" description="Proton acceptor" evidence="3">
    <location>
        <position position="199"/>
    </location>
</feature>
<feature type="binding site" evidence="3">
    <location>
        <position position="16"/>
    </location>
    <ligand>
        <name>substrate</name>
    </ligand>
</feature>
<comment type="function">
    <text evidence="3">Catalyzes the stereoinversion of LL-2,6-diaminopimelate (L,L-DAP) to meso-diaminopimelate (meso-DAP), a precursor of L-lysine and an essential component of the bacterial peptidoglycan.</text>
</comment>
<dbReference type="PANTHER" id="PTHR31689:SF0">
    <property type="entry name" value="DIAMINOPIMELATE EPIMERASE"/>
    <property type="match status" value="1"/>
</dbReference>
<comment type="subcellular location">
    <subcellularLocation>
        <location evidence="3">Cytoplasm</location>
    </subcellularLocation>
</comment>
<comment type="caution">
    <text evidence="3">Lacks conserved residue(s) required for the propagation of feature annotation.</text>
</comment>
<keyword evidence="6" id="KW-1185">Reference proteome</keyword>
<feature type="active site" description="Proton donor" evidence="3">
    <location>
        <position position="76"/>
    </location>
</feature>
<comment type="pathway">
    <text evidence="3">Amino-acid biosynthesis; L-lysine biosynthesis via DAP pathway; DL-2,6-diaminopimelate from LL-2,6-diaminopimelate: step 1/1.</text>
</comment>
<dbReference type="InterPro" id="IPR001653">
    <property type="entry name" value="DAP_epimerase_DapF"/>
</dbReference>
<accession>A0ABM9NY29</accession>
<gene>
    <name evidence="3 5" type="primary">dapF</name>
    <name evidence="5" type="ORF">TD3509T_1563</name>
</gene>
<feature type="binding site" evidence="3">
    <location>
        <begin position="77"/>
        <end position="78"/>
    </location>
    <ligand>
        <name>substrate</name>
    </ligand>
</feature>
<keyword evidence="2 3" id="KW-0413">Isomerase</keyword>
<dbReference type="EMBL" id="OZ038524">
    <property type="protein sequence ID" value="CAL2083600.1"/>
    <property type="molecule type" value="Genomic_DNA"/>
</dbReference>
<keyword evidence="3" id="KW-0028">Amino-acid biosynthesis</keyword>
<comment type="subunit">
    <text evidence="3">Homodimer.</text>
</comment>
<dbReference type="EC" id="5.1.1.7" evidence="3 4"/>
<protein>
    <recommendedName>
        <fullName evidence="3 4">Diaminopimelate epimerase</fullName>
        <shortName evidence="3">DAP epimerase</shortName>
        <ecNumber evidence="3 4">5.1.1.7</ecNumber>
    </recommendedName>
    <alternativeName>
        <fullName evidence="3">PLP-independent amino acid racemase</fullName>
    </alternativeName>
</protein>
<feature type="site" description="Could be important to modulate the pK values of the two catalytic cysteine residues" evidence="3">
    <location>
        <position position="189"/>
    </location>
</feature>
<dbReference type="PANTHER" id="PTHR31689">
    <property type="entry name" value="DIAMINOPIMELATE EPIMERASE, CHLOROPLASTIC"/>
    <property type="match status" value="1"/>
</dbReference>
<dbReference type="Proteomes" id="UP001497514">
    <property type="component" value="Chromosome"/>
</dbReference>
<proteinExistence type="inferred from homology"/>
<evidence type="ECO:0000256" key="4">
    <source>
        <dbReference type="NCBIfam" id="TIGR00652"/>
    </source>
</evidence>
<dbReference type="GO" id="GO:0008837">
    <property type="term" value="F:diaminopimelate epimerase activity"/>
    <property type="evidence" value="ECO:0007669"/>
    <property type="project" value="UniProtKB-EC"/>
</dbReference>
<feature type="binding site" evidence="3">
    <location>
        <position position="171"/>
    </location>
    <ligand>
        <name>substrate</name>
    </ligand>
</feature>
<reference evidence="5 6" key="1">
    <citation type="submission" date="2024-05" db="EMBL/GenBank/DDBJ databases">
        <authorList>
            <person name="Duchaud E."/>
        </authorList>
    </citation>
    <scope>NUCLEOTIDE SEQUENCE [LARGE SCALE GENOMIC DNA]</scope>
    <source>
        <strain evidence="5">Ena-SAMPLE-TAB-13-05-2024-13:56:06:370-140309</strain>
    </source>
</reference>
<dbReference type="Gene3D" id="3.10.310.10">
    <property type="entry name" value="Diaminopimelate Epimerase, Chain A, domain 1"/>
    <property type="match status" value="2"/>
</dbReference>
<organism evidence="5 6">
    <name type="scientific">Tenacibaculum dicentrarchi</name>
    <dbReference type="NCBI Taxonomy" id="669041"/>
    <lineage>
        <taxon>Bacteria</taxon>
        <taxon>Pseudomonadati</taxon>
        <taxon>Bacteroidota</taxon>
        <taxon>Flavobacteriia</taxon>
        <taxon>Flavobacteriales</taxon>
        <taxon>Flavobacteriaceae</taxon>
        <taxon>Tenacibaculum</taxon>
    </lineage>
</organism>
<feature type="binding site" evidence="3">
    <location>
        <begin position="200"/>
        <end position="201"/>
    </location>
    <ligand>
        <name>substrate</name>
    </ligand>
</feature>
<dbReference type="HAMAP" id="MF_00197">
    <property type="entry name" value="DAP_epimerase"/>
    <property type="match status" value="1"/>
</dbReference>
<dbReference type="SUPFAM" id="SSF54506">
    <property type="entry name" value="Diaminopimelate epimerase-like"/>
    <property type="match status" value="2"/>
</dbReference>
<evidence type="ECO:0000256" key="3">
    <source>
        <dbReference type="HAMAP-Rule" id="MF_00197"/>
    </source>
</evidence>
<dbReference type="Pfam" id="PF01678">
    <property type="entry name" value="DAP_epimerase"/>
    <property type="match status" value="2"/>
</dbReference>
<evidence type="ECO:0000256" key="1">
    <source>
        <dbReference type="ARBA" id="ARBA00010219"/>
    </source>
</evidence>
<comment type="similarity">
    <text evidence="1 3">Belongs to the diaminopimelate epimerase family.</text>
</comment>
<feature type="site" description="Could be important to modulate the pK values of the two catalytic cysteine residues" evidence="3">
    <location>
        <position position="140"/>
    </location>
</feature>
<name>A0ABM9NY29_9FLAO</name>
<evidence type="ECO:0000256" key="2">
    <source>
        <dbReference type="ARBA" id="ARBA00023235"/>
    </source>
</evidence>
<keyword evidence="3" id="KW-0963">Cytoplasm</keyword>
<keyword evidence="3" id="KW-0457">Lysine biosynthesis</keyword>
<feature type="binding site" evidence="3">
    <location>
        <position position="68"/>
    </location>
    <ligand>
        <name>substrate</name>
    </ligand>
</feature>
<sequence>MLSMNLQFYKYQGTGNDFVIIDNRNENFPKNDAKLISKLCHRHFGVGADGVILLENDAITDFKMFYFNADASQTMCGNGGRCAVAFAKELGIIDTETTFTAFDGEHYAQINNGIVSLQMINVNEIIIKQHAVFANTGTQHHVELVDNLDNYPVFENGKKIRYNDYGAQGTNVNFVQQINKNTFRVRTYEKGVEDETLACGTGVTAVAIAMHATKKTTDNIISLPVQGGLLEVSFNEKDGNYTDIFLKGKAELVFKGAIKI</sequence>
<dbReference type="NCBIfam" id="TIGR00652">
    <property type="entry name" value="DapF"/>
    <property type="match status" value="1"/>
</dbReference>
<evidence type="ECO:0000313" key="5">
    <source>
        <dbReference type="EMBL" id="CAL2083600.1"/>
    </source>
</evidence>
<comment type="catalytic activity">
    <reaction evidence="3">
        <text>(2S,6S)-2,6-diaminopimelate = meso-2,6-diaminopimelate</text>
        <dbReference type="Rhea" id="RHEA:15393"/>
        <dbReference type="ChEBI" id="CHEBI:57609"/>
        <dbReference type="ChEBI" id="CHEBI:57791"/>
        <dbReference type="EC" id="5.1.1.7"/>
    </reaction>
</comment>